<comment type="cofactor">
    <cofactor evidence="1">
        <name>(R)-lipoate</name>
        <dbReference type="ChEBI" id="CHEBI:83088"/>
    </cofactor>
</comment>
<dbReference type="EMBL" id="BAAAPU010000007">
    <property type="protein sequence ID" value="GAA1983431.1"/>
    <property type="molecule type" value="Genomic_DNA"/>
</dbReference>
<reference evidence="5 6" key="1">
    <citation type="journal article" date="2019" name="Int. J. Syst. Evol. Microbiol.">
        <title>The Global Catalogue of Microorganisms (GCM) 10K type strain sequencing project: providing services to taxonomists for standard genome sequencing and annotation.</title>
        <authorList>
            <consortium name="The Broad Institute Genomics Platform"/>
            <consortium name="The Broad Institute Genome Sequencing Center for Infectious Disease"/>
            <person name="Wu L."/>
            <person name="Ma J."/>
        </authorList>
    </citation>
    <scope>NUCLEOTIDE SEQUENCE [LARGE SCALE GENOMIC DNA]</scope>
    <source>
        <strain evidence="5 6">JCM 15628</strain>
    </source>
</reference>
<keyword evidence="2" id="KW-0808">Transferase</keyword>
<dbReference type="Proteomes" id="UP001500013">
    <property type="component" value="Unassembled WGS sequence"/>
</dbReference>
<dbReference type="SUPFAM" id="SSF52777">
    <property type="entry name" value="CoA-dependent acyltransferases"/>
    <property type="match status" value="1"/>
</dbReference>
<dbReference type="PANTHER" id="PTHR43178:SF5">
    <property type="entry name" value="LIPOAMIDE ACYLTRANSFERASE COMPONENT OF BRANCHED-CHAIN ALPHA-KETO ACID DEHYDROGENASE COMPLEX, MITOCHONDRIAL"/>
    <property type="match status" value="1"/>
</dbReference>
<dbReference type="RefSeq" id="WP_344063045.1">
    <property type="nucleotide sequence ID" value="NZ_BAAAPU010000007.1"/>
</dbReference>
<organism evidence="5 6">
    <name type="scientific">Terrabacter lapilli</name>
    <dbReference type="NCBI Taxonomy" id="436231"/>
    <lineage>
        <taxon>Bacteria</taxon>
        <taxon>Bacillati</taxon>
        <taxon>Actinomycetota</taxon>
        <taxon>Actinomycetes</taxon>
        <taxon>Micrococcales</taxon>
        <taxon>Intrasporangiaceae</taxon>
        <taxon>Terrabacter</taxon>
    </lineage>
</organism>
<gene>
    <name evidence="5" type="ORF">GCM10009817_26050</name>
</gene>
<protein>
    <recommendedName>
        <fullName evidence="4">2-oxoacid dehydrogenase acyltransferase catalytic domain-containing protein</fullName>
    </recommendedName>
</protein>
<accession>A0ABN2SB36</accession>
<dbReference type="InterPro" id="IPR001078">
    <property type="entry name" value="2-oxoacid_DH_actylTfrase"/>
</dbReference>
<dbReference type="Gene3D" id="3.30.559.10">
    <property type="entry name" value="Chloramphenicol acetyltransferase-like domain"/>
    <property type="match status" value="1"/>
</dbReference>
<evidence type="ECO:0000313" key="6">
    <source>
        <dbReference type="Proteomes" id="UP001500013"/>
    </source>
</evidence>
<dbReference type="InterPro" id="IPR023213">
    <property type="entry name" value="CAT-like_dom_sf"/>
</dbReference>
<sequence>MSRRTDNVPDSTAPSFRLVELPPARRSTARDLDLYWWKHSIYALLEVDVTKARAAVADHRARTGEVLSFTGYLTYCLSRAVAADRSVQACRRGRRQLAVFDDVDVFLPVERHGPDGDVAVPHVIRRADRKDLLEIHREIRSAQSGPVPAGGGLPRVFRTLMAAPPPLPRLGVRLMRAASRRDPTRRVRAAGTVGVTALGMAGGRGGWGLAPAGQSLLLIVGGISRKPGVVDDHVEPRDILDLTVAFDHDVVDGAPAARFVRRLVDLVESAYGLDELTSRVNERETA</sequence>
<comment type="caution">
    <text evidence="5">The sequence shown here is derived from an EMBL/GenBank/DDBJ whole genome shotgun (WGS) entry which is preliminary data.</text>
</comment>
<evidence type="ECO:0000256" key="3">
    <source>
        <dbReference type="ARBA" id="ARBA00023315"/>
    </source>
</evidence>
<keyword evidence="6" id="KW-1185">Reference proteome</keyword>
<dbReference type="PANTHER" id="PTHR43178">
    <property type="entry name" value="DIHYDROLIPOAMIDE ACETYLTRANSFERASE COMPONENT OF PYRUVATE DEHYDROGENASE COMPLEX"/>
    <property type="match status" value="1"/>
</dbReference>
<proteinExistence type="predicted"/>
<evidence type="ECO:0000256" key="1">
    <source>
        <dbReference type="ARBA" id="ARBA00001938"/>
    </source>
</evidence>
<evidence type="ECO:0000259" key="4">
    <source>
        <dbReference type="Pfam" id="PF00198"/>
    </source>
</evidence>
<evidence type="ECO:0000313" key="5">
    <source>
        <dbReference type="EMBL" id="GAA1983431.1"/>
    </source>
</evidence>
<feature type="domain" description="2-oxoacid dehydrogenase acyltransferase catalytic" evidence="4">
    <location>
        <begin position="190"/>
        <end position="269"/>
    </location>
</feature>
<evidence type="ECO:0000256" key="2">
    <source>
        <dbReference type="ARBA" id="ARBA00022679"/>
    </source>
</evidence>
<dbReference type="Pfam" id="PF00198">
    <property type="entry name" value="2-oxoacid_dh"/>
    <property type="match status" value="1"/>
</dbReference>
<keyword evidence="3" id="KW-0012">Acyltransferase</keyword>
<name>A0ABN2SB36_9MICO</name>
<dbReference type="InterPro" id="IPR050743">
    <property type="entry name" value="2-oxoacid_DH_E2_comp"/>
</dbReference>